<dbReference type="GO" id="GO:0004534">
    <property type="term" value="F:5'-3' RNA exonuclease activity"/>
    <property type="evidence" value="ECO:0007669"/>
    <property type="project" value="TreeGrafter"/>
</dbReference>
<organism evidence="1 2">
    <name type="scientific">Acinetobacter haemolyticus</name>
    <dbReference type="NCBI Taxonomy" id="29430"/>
    <lineage>
        <taxon>Bacteria</taxon>
        <taxon>Pseudomonadati</taxon>
        <taxon>Pseudomonadota</taxon>
        <taxon>Gammaproteobacteria</taxon>
        <taxon>Moraxellales</taxon>
        <taxon>Moraxellaceae</taxon>
        <taxon>Acinetobacter</taxon>
    </lineage>
</organism>
<reference evidence="1 2" key="1">
    <citation type="submission" date="2019-12" db="EMBL/GenBank/DDBJ databases">
        <title>Acinetobacter haemolyticus comparative genomics.</title>
        <authorList>
            <person name="Castro-Jaimes S."/>
            <person name="Bello-Lopez E."/>
            <person name="Velazquez-Acosta C."/>
            <person name="Volkow-Fernandez P."/>
            <person name="Lozano-Zarain P."/>
            <person name="Castillo Ramirez S."/>
            <person name="Cevallos M.A."/>
        </authorList>
    </citation>
    <scope>NUCLEOTIDE SEQUENCE [LARGE SCALE GENOMIC DNA]</scope>
    <source>
        <strain evidence="1 2">AN10</strain>
    </source>
</reference>
<evidence type="ECO:0000313" key="2">
    <source>
        <dbReference type="Proteomes" id="UP000451048"/>
    </source>
</evidence>
<dbReference type="Gene3D" id="3.20.20.140">
    <property type="entry name" value="Metal-dependent hydrolases"/>
    <property type="match status" value="1"/>
</dbReference>
<dbReference type="EMBL" id="WTTO01000023">
    <property type="protein sequence ID" value="NAR73678.1"/>
    <property type="molecule type" value="Genomic_DNA"/>
</dbReference>
<dbReference type="InterPro" id="IPR004013">
    <property type="entry name" value="PHP_dom"/>
</dbReference>
<protein>
    <submittedName>
        <fullName evidence="1">PHP domain-containing protein</fullName>
    </submittedName>
</protein>
<name>A0A1L6KQJ5_ACIHA</name>
<dbReference type="Gene3D" id="1.10.150.650">
    <property type="match status" value="1"/>
</dbReference>
<dbReference type="InterPro" id="IPR003141">
    <property type="entry name" value="Pol/His_phosphatase_N"/>
</dbReference>
<sequence>MFGVDLHTHTLISDGTYSPEQLVQAAVDLKIHTLAVTDHDTMDGLTRAQRYLDEHAQDHDIRLISGVEVSSQWSRPNTKKSYGVHIVALNMQDETPIRELLEQQKKVRAERAKVICDLLEKCIGFDIYPEVIAKVDGHADRVTRTHIAKTLVEKNIVSRPQQAFDRFLKEGKKAFVKFDGVGLKETIDVIHASQGFAVLAHPTRYDLSATNIRYLIELFAASGGDAVELPPSIEPASTRQMVDRMIQQCDLAVSIGSDFHGDNMPWIKLGQTPRVKEGQRGVWEQFKYPTS</sequence>
<dbReference type="PANTHER" id="PTHR42924">
    <property type="entry name" value="EXONUCLEASE"/>
    <property type="match status" value="1"/>
</dbReference>
<dbReference type="PANTHER" id="PTHR42924:SF3">
    <property type="entry name" value="POLYMERASE_HISTIDINOL PHOSPHATASE N-TERMINAL DOMAIN-CONTAINING PROTEIN"/>
    <property type="match status" value="1"/>
</dbReference>
<comment type="caution">
    <text evidence="1">The sequence shown here is derived from an EMBL/GenBank/DDBJ whole genome shotgun (WGS) entry which is preliminary data.</text>
</comment>
<dbReference type="OrthoDB" id="9804333at2"/>
<dbReference type="SUPFAM" id="SSF89550">
    <property type="entry name" value="PHP domain-like"/>
    <property type="match status" value="1"/>
</dbReference>
<dbReference type="SMART" id="SM00481">
    <property type="entry name" value="POLIIIAc"/>
    <property type="match status" value="1"/>
</dbReference>
<dbReference type="GO" id="GO:0035312">
    <property type="term" value="F:5'-3' DNA exonuclease activity"/>
    <property type="evidence" value="ECO:0007669"/>
    <property type="project" value="TreeGrafter"/>
</dbReference>
<dbReference type="CDD" id="cd07438">
    <property type="entry name" value="PHP_HisPPase_AMP"/>
    <property type="match status" value="1"/>
</dbReference>
<dbReference type="AlphaFoldDB" id="A0A1L6KQJ5"/>
<dbReference type="InterPro" id="IPR052018">
    <property type="entry name" value="PHP_domain"/>
</dbReference>
<evidence type="ECO:0000313" key="1">
    <source>
        <dbReference type="EMBL" id="NAR73678.1"/>
    </source>
</evidence>
<dbReference type="RefSeq" id="WP_004637865.1">
    <property type="nucleotide sequence ID" value="NZ_BBSE01000029.1"/>
</dbReference>
<proteinExistence type="predicted"/>
<gene>
    <name evidence="1" type="ORF">GPS52_09225</name>
</gene>
<dbReference type="Proteomes" id="UP000451048">
    <property type="component" value="Unassembled WGS sequence"/>
</dbReference>
<dbReference type="KEGG" id="ahl:AHTJS_13945"/>
<dbReference type="InterPro" id="IPR016195">
    <property type="entry name" value="Pol/histidinol_Pase-like"/>
</dbReference>
<dbReference type="Pfam" id="PF02811">
    <property type="entry name" value="PHP"/>
    <property type="match status" value="1"/>
</dbReference>
<accession>A0A1L6KQJ5</accession>